<dbReference type="RefSeq" id="WP_422919253.1">
    <property type="nucleotide sequence ID" value="NZ_JAMZEJ010000004.1"/>
</dbReference>
<feature type="signal peptide" evidence="2">
    <location>
        <begin position="1"/>
        <end position="20"/>
    </location>
</feature>
<reference evidence="3 4" key="1">
    <citation type="submission" date="2022-06" db="EMBL/GenBank/DDBJ databases">
        <title>Rhizosaccharibacter gen. nov. sp. nov. KSS12, endophytic bacteria isolated from sugarcane.</title>
        <authorList>
            <person name="Pitiwittayakul N."/>
        </authorList>
    </citation>
    <scope>NUCLEOTIDE SEQUENCE [LARGE SCALE GENOMIC DNA]</scope>
    <source>
        <strain evidence="3 4">KSS12</strain>
    </source>
</reference>
<protein>
    <submittedName>
        <fullName evidence="3">Uncharacterized protein</fullName>
    </submittedName>
</protein>
<accession>A0ABT1VVY3</accession>
<evidence type="ECO:0000256" key="1">
    <source>
        <dbReference type="SAM" id="MobiDB-lite"/>
    </source>
</evidence>
<evidence type="ECO:0000256" key="2">
    <source>
        <dbReference type="SAM" id="SignalP"/>
    </source>
</evidence>
<evidence type="ECO:0000313" key="3">
    <source>
        <dbReference type="EMBL" id="MCQ8240504.1"/>
    </source>
</evidence>
<comment type="caution">
    <text evidence="3">The sequence shown here is derived from an EMBL/GenBank/DDBJ whole genome shotgun (WGS) entry which is preliminary data.</text>
</comment>
<name>A0ABT1VVY3_9PROT</name>
<feature type="chain" id="PRO_5047371779" evidence="2">
    <location>
        <begin position="21"/>
        <end position="909"/>
    </location>
</feature>
<proteinExistence type="predicted"/>
<gene>
    <name evidence="3" type="ORF">NFI88_06555</name>
</gene>
<evidence type="ECO:0000313" key="4">
    <source>
        <dbReference type="Proteomes" id="UP001524547"/>
    </source>
</evidence>
<feature type="region of interest" description="Disordered" evidence="1">
    <location>
        <begin position="636"/>
        <end position="665"/>
    </location>
</feature>
<keyword evidence="2" id="KW-0732">Signal</keyword>
<sequence>MSRALNLAVALALISGTAKAGSFGGGGFAVPSSGMTTPQITQLNTASSSAATALAASQAALPKTGGTMTGAIGTQQVNLNPGYSIVVWNGGAGSVGWQGEGGGTAGRTAITMSPYMYGYANSASLAQIQAIDGVRDTSAGGTLLHVSDYLDNYAMGNRNVVEGDLFISKTPAFGGAYAGVLGQATSNAPMPVDYGEMGAPIHVGGSQPQMQGLYGYVRANANGIWEMDNEIDTLTASNAGVGELHGLMLGVGVDGIACSPVFGTCYPGLTDNAGISMFGTLDHAYAVNKRTGDWALPTDTTLFGSYFKEYGGAASITPSAYYGVDLRRIAFSQSPFASNGFGVDGGGNIGAVSANVGSAGINGVTSTLGSIAVHQAGDYTAFPTLTVDAPQQSGGTQATASVSGMQAKTVHGFSSTGKSYKAGDVLSIGGVTGTSATFTVGSVDGNGGITGFSSSTPGTMTGIPNTSMVTLTGGSGTGASIMVNWTQGSATGTFGATFNVFSSTGSGYAVNDTVTLSGDTGTAAAFKVTKVSATGGIMLDPTLVPITGMTVASTGTVTAIGGSNGYHGVTGGSGTGASLQVGYGIASVAVGNPGAGYLPQPLPWVIASQGYQMAWLVPTMSTAGATLNLGTAGQTVNSRGAPTTAASTSGVTVPQGSTQAWNTPSTAPSGAGAFINAHSGGYGGFQFFDMAPGMWSSSNTPIFSIGPQGDLQMGLGKSLYLQNTVGNSTALCYLNMSTTQQINCADSQAESWLLGTTTVKSLLNQGIEVIGGGSQSGSNTLTVNGSAAVTGTFVPGSIASYSFGVAGGTMYQGVMEGIATAGTTLATATKLTNRFNTVSTCSLGGVSLPAAYPVGAMTTVFNRCGAALTVYPDTASTQIESSAAGASVSVASGASATWVKMSNTLWRQQ</sequence>
<dbReference type="EMBL" id="JAMZEJ010000004">
    <property type="protein sequence ID" value="MCQ8240504.1"/>
    <property type="molecule type" value="Genomic_DNA"/>
</dbReference>
<dbReference type="Proteomes" id="UP001524547">
    <property type="component" value="Unassembled WGS sequence"/>
</dbReference>
<organism evidence="3 4">
    <name type="scientific">Rhizosaccharibacter radicis</name>
    <dbReference type="NCBI Taxonomy" id="2782605"/>
    <lineage>
        <taxon>Bacteria</taxon>
        <taxon>Pseudomonadati</taxon>
        <taxon>Pseudomonadota</taxon>
        <taxon>Alphaproteobacteria</taxon>
        <taxon>Acetobacterales</taxon>
        <taxon>Acetobacteraceae</taxon>
        <taxon>Rhizosaccharibacter</taxon>
    </lineage>
</organism>
<keyword evidence="4" id="KW-1185">Reference proteome</keyword>